<proteinExistence type="predicted"/>
<sequence length="562" mass="61263">MILARLEAITDQWAQDSVDVLLHQHIEEARQLAGVLRLCIEKSVPLLFLSTSHDAVPRPARPAAVHVVVFGPGKRNRPAHFPHTGAHAGSTVARSAAMPSLPAWPSTTPRRLLAALLALLVGAGAGVADAVPKPTAAAKIAQAATPDHLRYDVTLRADADGTHWKGRQRVSFRNASDRPLHEVYLRLWGNGEDACGTPGSPSPVAVSRVRGGTAGQLSVDCTALRITLPAPLERGRRTAVSFDVSLTVPGRNNRFGREGAFRFLGNALPVLAVHDATGWHLDPYVSTGESFYTLVGDFQVTLDHPSALKVPATGHTRTSPGTPGRTLTHSVAHRVRDFAWAAGPFRTAARTTPGGVRVRSYWAPDTPATGVRLTRRDGAAAVDRFSTEYGRYPYGELDLVMTPQFGGGMEYPGLVLLGTAEEGSAVVHEVAHQWWYGIVGNDQYRAPWLDESFAQYANARFYGWDTRDCWDPGEWPDENAALTSSMAYWAEHRGAYHLIYTAGPCALADLERTLGTATMASLLKRYARDHWYGISTTADFKKTAQSMTDKDLASFWKTHRIR</sequence>
<dbReference type="InterPro" id="IPR034015">
    <property type="entry name" value="M1_LTA4H"/>
</dbReference>
<dbReference type="CDD" id="cd09604">
    <property type="entry name" value="M1_APN_like"/>
    <property type="match status" value="1"/>
</dbReference>
<keyword evidence="3" id="KW-1185">Reference proteome</keyword>
<dbReference type="EMBL" id="BAAAYL010000004">
    <property type="protein sequence ID" value="GAA3381332.1"/>
    <property type="molecule type" value="Genomic_DNA"/>
</dbReference>
<dbReference type="SUPFAM" id="SSF55486">
    <property type="entry name" value="Metalloproteases ('zincins'), catalytic domain"/>
    <property type="match status" value="1"/>
</dbReference>
<dbReference type="PANTHER" id="PTHR45726">
    <property type="entry name" value="LEUKOTRIENE A-4 HYDROLASE"/>
    <property type="match status" value="1"/>
</dbReference>
<dbReference type="Pfam" id="PF01433">
    <property type="entry name" value="Peptidase_M1"/>
    <property type="match status" value="1"/>
</dbReference>
<dbReference type="InterPro" id="IPR027268">
    <property type="entry name" value="Peptidase_M4/M1_CTD_sf"/>
</dbReference>
<dbReference type="Proteomes" id="UP001499990">
    <property type="component" value="Unassembled WGS sequence"/>
</dbReference>
<reference evidence="3" key="1">
    <citation type="journal article" date="2019" name="Int. J. Syst. Evol. Microbiol.">
        <title>The Global Catalogue of Microorganisms (GCM) 10K type strain sequencing project: providing services to taxonomists for standard genome sequencing and annotation.</title>
        <authorList>
            <consortium name="The Broad Institute Genomics Platform"/>
            <consortium name="The Broad Institute Genome Sequencing Center for Infectious Disease"/>
            <person name="Wu L."/>
            <person name="Ma J."/>
        </authorList>
    </citation>
    <scope>NUCLEOTIDE SEQUENCE [LARGE SCALE GENOMIC DNA]</scope>
    <source>
        <strain evidence="3">JCM 9651</strain>
    </source>
</reference>
<comment type="caution">
    <text evidence="2">The sequence shown here is derived from an EMBL/GenBank/DDBJ whole genome shotgun (WGS) entry which is preliminary data.</text>
</comment>
<evidence type="ECO:0000259" key="1">
    <source>
        <dbReference type="Pfam" id="PF01433"/>
    </source>
</evidence>
<dbReference type="Gene3D" id="1.10.390.10">
    <property type="entry name" value="Neutral Protease Domain 2"/>
    <property type="match status" value="1"/>
</dbReference>
<dbReference type="InterPro" id="IPR014782">
    <property type="entry name" value="Peptidase_M1_dom"/>
</dbReference>
<gene>
    <name evidence="2" type="ORF">GCM10020367_72160</name>
</gene>
<evidence type="ECO:0000313" key="3">
    <source>
        <dbReference type="Proteomes" id="UP001499990"/>
    </source>
</evidence>
<organism evidence="2 3">
    <name type="scientific">Streptomyces sannanensis</name>
    <dbReference type="NCBI Taxonomy" id="285536"/>
    <lineage>
        <taxon>Bacteria</taxon>
        <taxon>Bacillati</taxon>
        <taxon>Actinomycetota</taxon>
        <taxon>Actinomycetes</taxon>
        <taxon>Kitasatosporales</taxon>
        <taxon>Streptomycetaceae</taxon>
        <taxon>Streptomyces</taxon>
    </lineage>
</organism>
<protein>
    <recommendedName>
        <fullName evidence="1">Peptidase M1 membrane alanine aminopeptidase domain-containing protein</fullName>
    </recommendedName>
</protein>
<evidence type="ECO:0000313" key="2">
    <source>
        <dbReference type="EMBL" id="GAA3381332.1"/>
    </source>
</evidence>
<name>A0ABP6SNC8_9ACTN</name>
<dbReference type="PANTHER" id="PTHR45726:SF3">
    <property type="entry name" value="LEUKOTRIENE A-4 HYDROLASE"/>
    <property type="match status" value="1"/>
</dbReference>
<feature type="domain" description="Peptidase M1 membrane alanine aminopeptidase" evidence="1">
    <location>
        <begin position="391"/>
        <end position="558"/>
    </location>
</feature>
<accession>A0ABP6SNC8</accession>